<accession>A0A329R7S2</accession>
<comment type="caution">
    <text evidence="1">The sequence shown here is derived from an EMBL/GenBank/DDBJ whole genome shotgun (WGS) entry which is preliminary data.</text>
</comment>
<organism evidence="1 2">
    <name type="scientific">Paenibacillus taichungensis</name>
    <dbReference type="NCBI Taxonomy" id="484184"/>
    <lineage>
        <taxon>Bacteria</taxon>
        <taxon>Bacillati</taxon>
        <taxon>Bacillota</taxon>
        <taxon>Bacilli</taxon>
        <taxon>Bacillales</taxon>
        <taxon>Paenibacillaceae</taxon>
        <taxon>Paenibacillus</taxon>
    </lineage>
</organism>
<dbReference type="AlphaFoldDB" id="A0A329R7S2"/>
<evidence type="ECO:0000313" key="2">
    <source>
        <dbReference type="Proteomes" id="UP000250642"/>
    </source>
</evidence>
<dbReference type="PROSITE" id="PS51257">
    <property type="entry name" value="PROKAR_LIPOPROTEIN"/>
    <property type="match status" value="1"/>
</dbReference>
<sequence>MILEQDRSDSMIRKRIASGTVMLSAVWMLVACSNQAEIHDVSWKIDSNLQQIVNETEILTRSNPGDYIAANTEAYAQILDTGEEGLNVLIQHLDSSADNGLKEWLMAQASTELLGERNPVEHWQSGKDWIRQYKIKVE</sequence>
<reference evidence="1 2" key="1">
    <citation type="submission" date="2018-04" db="EMBL/GenBank/DDBJ databases">
        <title>Paenibacillus taichungensis Genome sequencing and assembly.</title>
        <authorList>
            <person name="Xu J."/>
            <person name="Rensing C."/>
            <person name="Mazhar H.S."/>
        </authorList>
    </citation>
    <scope>NUCLEOTIDE SEQUENCE [LARGE SCALE GENOMIC DNA]</scope>
    <source>
        <strain evidence="1 2">NC1</strain>
    </source>
</reference>
<dbReference type="Proteomes" id="UP000250642">
    <property type="component" value="Unassembled WGS sequence"/>
</dbReference>
<name>A0A329R7S2_9BACL</name>
<dbReference type="EMBL" id="QEVW01000001">
    <property type="protein sequence ID" value="RAW19452.1"/>
    <property type="molecule type" value="Genomic_DNA"/>
</dbReference>
<evidence type="ECO:0000313" key="1">
    <source>
        <dbReference type="EMBL" id="RAW19452.1"/>
    </source>
</evidence>
<protein>
    <submittedName>
        <fullName evidence="1">Uncharacterized protein</fullName>
    </submittedName>
</protein>
<gene>
    <name evidence="1" type="ORF">DC345_01375</name>
</gene>
<proteinExistence type="predicted"/>